<evidence type="ECO:0000256" key="7">
    <source>
        <dbReference type="SAM" id="Phobius"/>
    </source>
</evidence>
<evidence type="ECO:0000256" key="4">
    <source>
        <dbReference type="ARBA" id="ARBA00022989"/>
    </source>
</evidence>
<evidence type="ECO:0000256" key="5">
    <source>
        <dbReference type="ARBA" id="ARBA00023136"/>
    </source>
</evidence>
<feature type="transmembrane region" description="Helical" evidence="7">
    <location>
        <begin position="245"/>
        <end position="266"/>
    </location>
</feature>
<keyword evidence="4 7" id="KW-1133">Transmembrane helix</keyword>
<evidence type="ECO:0000256" key="3">
    <source>
        <dbReference type="ARBA" id="ARBA00022692"/>
    </source>
</evidence>
<reference evidence="8" key="1">
    <citation type="submission" date="2021-01" db="EMBL/GenBank/DDBJ databases">
        <title>Whole genome shotgun sequence of Planosporangium mesophilum NBRC 109066.</title>
        <authorList>
            <person name="Komaki H."/>
            <person name="Tamura T."/>
        </authorList>
    </citation>
    <scope>NUCLEOTIDE SEQUENCE</scope>
    <source>
        <strain evidence="8">NBRC 109066</strain>
    </source>
</reference>
<dbReference type="EMBL" id="BOON01000019">
    <property type="protein sequence ID" value="GII22674.1"/>
    <property type="molecule type" value="Genomic_DNA"/>
</dbReference>
<dbReference type="AlphaFoldDB" id="A0A8J3TAD8"/>
<keyword evidence="3 7" id="KW-0812">Transmembrane</keyword>
<feature type="transmembrane region" description="Helical" evidence="7">
    <location>
        <begin position="175"/>
        <end position="196"/>
    </location>
</feature>
<gene>
    <name evidence="8" type="ORF">Pme01_22710</name>
</gene>
<feature type="transmembrane region" description="Helical" evidence="7">
    <location>
        <begin position="272"/>
        <end position="294"/>
    </location>
</feature>
<evidence type="ECO:0000313" key="9">
    <source>
        <dbReference type="Proteomes" id="UP000599074"/>
    </source>
</evidence>
<dbReference type="RefSeq" id="WP_168115411.1">
    <property type="nucleotide sequence ID" value="NZ_BOON01000019.1"/>
</dbReference>
<keyword evidence="2" id="KW-1003">Cell membrane</keyword>
<evidence type="ECO:0000256" key="1">
    <source>
        <dbReference type="ARBA" id="ARBA00004651"/>
    </source>
</evidence>
<evidence type="ECO:0000313" key="8">
    <source>
        <dbReference type="EMBL" id="GII22674.1"/>
    </source>
</evidence>
<keyword evidence="5 7" id="KW-0472">Membrane</keyword>
<evidence type="ECO:0000256" key="2">
    <source>
        <dbReference type="ARBA" id="ARBA00022475"/>
    </source>
</evidence>
<dbReference type="GO" id="GO:0005886">
    <property type="term" value="C:plasma membrane"/>
    <property type="evidence" value="ECO:0007669"/>
    <property type="project" value="UniProtKB-SubCell"/>
</dbReference>
<comment type="subcellular location">
    <subcellularLocation>
        <location evidence="1">Cell membrane</location>
        <topology evidence="1">Multi-pass membrane protein</topology>
    </subcellularLocation>
</comment>
<organism evidence="8 9">
    <name type="scientific">Planosporangium mesophilum</name>
    <dbReference type="NCBI Taxonomy" id="689768"/>
    <lineage>
        <taxon>Bacteria</taxon>
        <taxon>Bacillati</taxon>
        <taxon>Actinomycetota</taxon>
        <taxon>Actinomycetes</taxon>
        <taxon>Micromonosporales</taxon>
        <taxon>Micromonosporaceae</taxon>
        <taxon>Planosporangium</taxon>
    </lineage>
</organism>
<comment type="caution">
    <text evidence="8">The sequence shown here is derived from an EMBL/GenBank/DDBJ whole genome shotgun (WGS) entry which is preliminary data.</text>
</comment>
<proteinExistence type="predicted"/>
<accession>A0A8J3TAD8</accession>
<dbReference type="Proteomes" id="UP000599074">
    <property type="component" value="Unassembled WGS sequence"/>
</dbReference>
<protein>
    <recommendedName>
        <fullName evidence="10">TIGR00374 family protein</fullName>
    </recommendedName>
</protein>
<feature type="transmembrane region" description="Helical" evidence="7">
    <location>
        <begin position="301"/>
        <end position="321"/>
    </location>
</feature>
<keyword evidence="9" id="KW-1185">Reference proteome</keyword>
<dbReference type="Pfam" id="PF03706">
    <property type="entry name" value="LPG_synthase_TM"/>
    <property type="match status" value="1"/>
</dbReference>
<feature type="region of interest" description="Disordered" evidence="6">
    <location>
        <begin position="1"/>
        <end position="29"/>
    </location>
</feature>
<evidence type="ECO:0008006" key="10">
    <source>
        <dbReference type="Google" id="ProtNLM"/>
    </source>
</evidence>
<evidence type="ECO:0000256" key="6">
    <source>
        <dbReference type="SAM" id="MobiDB-lite"/>
    </source>
</evidence>
<feature type="transmembrane region" description="Helical" evidence="7">
    <location>
        <begin position="327"/>
        <end position="348"/>
    </location>
</feature>
<dbReference type="PANTHER" id="PTHR39087">
    <property type="entry name" value="UPF0104 MEMBRANE PROTEIN MJ1595"/>
    <property type="match status" value="1"/>
</dbReference>
<sequence length="368" mass="38149">MSPDHATSLDDPPATAESDPPRQARRARPSGWRVAGVAVIAATLGTELVLGGPSLARAVAQFRTPHPGWLSAAVLVEMASMRAYARMQRGLLRSAGLRVSLVRHIALAYAAHSLSVTLPGGPAFSTSFNYQQMRRFGATPAVAASCIALSGIMSSTALAILGVLGGIAAHGRPNWPFMVAEIAAFAAVGYAGYRLIRHPGVLDRAGGLADTVIARVRRRTAEPGPGPVTAFLTQLRSVRMRPRQLTAAGGYAFANWLLDALCLWMSCVAVGASHLTATGVLIAYCAGMAAGSALPVIPGGLGVIDGALILGLIAGGLDAGLAIAGVLLYRAISLGFIIGTGWVFWLIIRRRSHAEPARSRADEPAGNG</sequence>
<feature type="transmembrane region" description="Helical" evidence="7">
    <location>
        <begin position="141"/>
        <end position="169"/>
    </location>
</feature>
<dbReference type="PANTHER" id="PTHR39087:SF2">
    <property type="entry name" value="UPF0104 MEMBRANE PROTEIN MJ1595"/>
    <property type="match status" value="1"/>
</dbReference>
<name>A0A8J3TAD8_9ACTN</name>
<feature type="transmembrane region" description="Helical" evidence="7">
    <location>
        <begin position="32"/>
        <end position="56"/>
    </location>
</feature>
<dbReference type="InterPro" id="IPR022791">
    <property type="entry name" value="L-PG_synthase/AglD"/>
</dbReference>